<dbReference type="GO" id="GO:0043709">
    <property type="term" value="P:cell adhesion involved in single-species biofilm formation"/>
    <property type="evidence" value="ECO:0007669"/>
    <property type="project" value="TreeGrafter"/>
</dbReference>
<dbReference type="InterPro" id="IPR029016">
    <property type="entry name" value="GAF-like_dom_sf"/>
</dbReference>
<dbReference type="AlphaFoldDB" id="A0A2A2IES5"/>
<dbReference type="RefSeq" id="WP_095654739.1">
    <property type="nucleotide sequence ID" value="NZ_NPOA01000004.1"/>
</dbReference>
<feature type="domain" description="GGDEF" evidence="1">
    <location>
        <begin position="482"/>
        <end position="608"/>
    </location>
</feature>
<dbReference type="SUPFAM" id="SSF55073">
    <property type="entry name" value="Nucleotide cyclase"/>
    <property type="match status" value="1"/>
</dbReference>
<proteinExistence type="predicted"/>
<gene>
    <name evidence="2" type="ORF">CIL05_06635</name>
</gene>
<dbReference type="Pfam" id="PF00990">
    <property type="entry name" value="GGDEF"/>
    <property type="match status" value="1"/>
</dbReference>
<dbReference type="InterPro" id="IPR043128">
    <property type="entry name" value="Rev_trsase/Diguanyl_cyclase"/>
</dbReference>
<dbReference type="PROSITE" id="PS50887">
    <property type="entry name" value="GGDEF"/>
    <property type="match status" value="1"/>
</dbReference>
<dbReference type="InterPro" id="IPR000160">
    <property type="entry name" value="GGDEF_dom"/>
</dbReference>
<dbReference type="GO" id="GO:0005886">
    <property type="term" value="C:plasma membrane"/>
    <property type="evidence" value="ECO:0007669"/>
    <property type="project" value="TreeGrafter"/>
</dbReference>
<dbReference type="Gene3D" id="3.30.70.270">
    <property type="match status" value="1"/>
</dbReference>
<sequence length="608" mass="69210">MNRKEKLHNKLNSVYFDLLANIGTYRYEQFLSLMATEIKTLLHAPYTAFYLYDNWSKTYSLVTDSIAEEKLLHKNVKLETDSYSETDFLQGSPEGMETCLIPLSLKHESHGFLIILNDNNKDLHSNGIADLLKKETENVLGVIHQYHINETNDLNNRLLFAFATKVFPSTNRTDILKEIINVLKNRYPEFSYNLLLSQDNEADSSLPIQTIEYSDAVTKRMSTQAFLTGVVQIEDQVNEKQTCIYAPLSGKQAVYGVLKIISPELEVFSEQEIKFIEKFAETAGKAIENATLYQHSEHHVSNLKLINETTQKLNSNLKLSEITKLVRNQILWSSHASQVGIIYYNEESNQKFDILTESTAYFNTKKGHSFVNHLSESINIEALFSGDYRSNESFPYRSVMAIPMSQSGTVHGLIVVMHEESYFFSFETFKLVQSLVQHSTLAFMNTILKDKLEKAVITDYLTKLYSRSYLEEKINQHMETDENGVLILFDIDDFKRINDKYGHHVGDEVLKQIASIMKQHIESEDVPARWGGEELAIYLPATTIQEGFQIAGVISKQVEENTKPTVTLSSGVSSWVNGVLDTVSDLFIRTDKALYEAKGAGKNSVVQR</sequence>
<dbReference type="Proteomes" id="UP000218887">
    <property type="component" value="Unassembled WGS sequence"/>
</dbReference>
<reference evidence="2 3" key="1">
    <citation type="submission" date="2017-08" db="EMBL/GenBank/DDBJ databases">
        <title>Virgibacillus indicus sp. nov. and Virgibacillus profoundi sp. nov, two moderately halophilic bacteria isolated from marine sediment by using the Microfluidic Streak Plate.</title>
        <authorList>
            <person name="Xu B."/>
            <person name="Hu B."/>
            <person name="Wang J."/>
            <person name="Zhu Y."/>
            <person name="Huang L."/>
            <person name="Du W."/>
            <person name="Huang Y."/>
        </authorList>
    </citation>
    <scope>NUCLEOTIDE SEQUENCE [LARGE SCALE GENOMIC DNA]</scope>
    <source>
        <strain evidence="2 3">IO3-P3-H5</strain>
    </source>
</reference>
<dbReference type="SUPFAM" id="SSF55781">
    <property type="entry name" value="GAF domain-like"/>
    <property type="match status" value="3"/>
</dbReference>
<name>A0A2A2IES5_9BACI</name>
<dbReference type="PANTHER" id="PTHR45138">
    <property type="entry name" value="REGULATORY COMPONENTS OF SENSORY TRANSDUCTION SYSTEM"/>
    <property type="match status" value="1"/>
</dbReference>
<dbReference type="NCBIfam" id="TIGR00254">
    <property type="entry name" value="GGDEF"/>
    <property type="match status" value="1"/>
</dbReference>
<dbReference type="GO" id="GO:1902201">
    <property type="term" value="P:negative regulation of bacterial-type flagellum-dependent cell motility"/>
    <property type="evidence" value="ECO:0007669"/>
    <property type="project" value="TreeGrafter"/>
</dbReference>
<keyword evidence="3" id="KW-1185">Reference proteome</keyword>
<dbReference type="GO" id="GO:0052621">
    <property type="term" value="F:diguanylate cyclase activity"/>
    <property type="evidence" value="ECO:0007669"/>
    <property type="project" value="TreeGrafter"/>
</dbReference>
<accession>A0A2A2IES5</accession>
<dbReference type="CDD" id="cd01949">
    <property type="entry name" value="GGDEF"/>
    <property type="match status" value="1"/>
</dbReference>
<dbReference type="OrthoDB" id="9759607at2"/>
<protein>
    <recommendedName>
        <fullName evidence="1">GGDEF domain-containing protein</fullName>
    </recommendedName>
</protein>
<evidence type="ECO:0000313" key="2">
    <source>
        <dbReference type="EMBL" id="PAV30137.1"/>
    </source>
</evidence>
<dbReference type="EMBL" id="NPOA01000004">
    <property type="protein sequence ID" value="PAV30137.1"/>
    <property type="molecule type" value="Genomic_DNA"/>
</dbReference>
<dbReference type="SMART" id="SM00267">
    <property type="entry name" value="GGDEF"/>
    <property type="match status" value="1"/>
</dbReference>
<comment type="caution">
    <text evidence="2">The sequence shown here is derived from an EMBL/GenBank/DDBJ whole genome shotgun (WGS) entry which is preliminary data.</text>
</comment>
<evidence type="ECO:0000259" key="1">
    <source>
        <dbReference type="PROSITE" id="PS50887"/>
    </source>
</evidence>
<dbReference type="Gene3D" id="3.30.450.40">
    <property type="match status" value="2"/>
</dbReference>
<organism evidence="2 3">
    <name type="scientific">Virgibacillus profundi</name>
    <dbReference type="NCBI Taxonomy" id="2024555"/>
    <lineage>
        <taxon>Bacteria</taxon>
        <taxon>Bacillati</taxon>
        <taxon>Bacillota</taxon>
        <taxon>Bacilli</taxon>
        <taxon>Bacillales</taxon>
        <taxon>Bacillaceae</taxon>
        <taxon>Virgibacillus</taxon>
    </lineage>
</organism>
<dbReference type="InterPro" id="IPR029787">
    <property type="entry name" value="Nucleotide_cyclase"/>
</dbReference>
<evidence type="ECO:0000313" key="3">
    <source>
        <dbReference type="Proteomes" id="UP000218887"/>
    </source>
</evidence>
<dbReference type="FunFam" id="3.30.70.270:FF:000001">
    <property type="entry name" value="Diguanylate cyclase domain protein"/>
    <property type="match status" value="1"/>
</dbReference>
<dbReference type="InterPro" id="IPR050469">
    <property type="entry name" value="Diguanylate_Cyclase"/>
</dbReference>
<dbReference type="PANTHER" id="PTHR45138:SF9">
    <property type="entry name" value="DIGUANYLATE CYCLASE DGCM-RELATED"/>
    <property type="match status" value="1"/>
</dbReference>